<comment type="caution">
    <text evidence="1">The sequence shown here is derived from an EMBL/GenBank/DDBJ whole genome shotgun (WGS) entry which is preliminary data.</text>
</comment>
<organism evidence="1 2">
    <name type="scientific">Planotetraspora silvatica</name>
    <dbReference type="NCBI Taxonomy" id="234614"/>
    <lineage>
        <taxon>Bacteria</taxon>
        <taxon>Bacillati</taxon>
        <taxon>Actinomycetota</taxon>
        <taxon>Actinomycetes</taxon>
        <taxon>Streptosporangiales</taxon>
        <taxon>Streptosporangiaceae</taxon>
        <taxon>Planotetraspora</taxon>
    </lineage>
</organism>
<dbReference type="AlphaFoldDB" id="A0A8J3UF16"/>
<sequence>MGMRKLRFYRSARKHRIGQARALHVVRSGPPAIVPAADPNLEDRWVWIGPDDRGVELEVIGILTDKYLVIIHVMPTALRRRKP</sequence>
<name>A0A8J3UF16_9ACTN</name>
<keyword evidence="2" id="KW-1185">Reference proteome</keyword>
<evidence type="ECO:0000313" key="2">
    <source>
        <dbReference type="Proteomes" id="UP000644610"/>
    </source>
</evidence>
<accession>A0A8J3UF16</accession>
<dbReference type="EMBL" id="BOOQ01000003">
    <property type="protein sequence ID" value="GII44383.1"/>
    <property type="molecule type" value="Genomic_DNA"/>
</dbReference>
<reference evidence="1" key="1">
    <citation type="submission" date="2021-01" db="EMBL/GenBank/DDBJ databases">
        <title>Whole genome shotgun sequence of Planotetraspora silvatica NBRC 100141.</title>
        <authorList>
            <person name="Komaki H."/>
            <person name="Tamura T."/>
        </authorList>
    </citation>
    <scope>NUCLEOTIDE SEQUENCE</scope>
    <source>
        <strain evidence="1">NBRC 100141</strain>
    </source>
</reference>
<evidence type="ECO:0000313" key="1">
    <source>
        <dbReference type="EMBL" id="GII44383.1"/>
    </source>
</evidence>
<dbReference type="Proteomes" id="UP000644610">
    <property type="component" value="Unassembled WGS sequence"/>
</dbReference>
<protein>
    <submittedName>
        <fullName evidence="1">Uncharacterized protein</fullName>
    </submittedName>
</protein>
<gene>
    <name evidence="1" type="ORF">Psi02_08070</name>
</gene>
<proteinExistence type="predicted"/>